<dbReference type="PANTHER" id="PTHR45663:SF11">
    <property type="entry name" value="GEO12009P1"/>
    <property type="match status" value="1"/>
</dbReference>
<dbReference type="OrthoDB" id="9790390at2"/>
<dbReference type="PROSITE" id="PS00194">
    <property type="entry name" value="THIOREDOXIN_1"/>
    <property type="match status" value="1"/>
</dbReference>
<evidence type="ECO:0000256" key="2">
    <source>
        <dbReference type="ARBA" id="ARBA00022448"/>
    </source>
</evidence>
<evidence type="ECO:0000259" key="8">
    <source>
        <dbReference type="PROSITE" id="PS51352"/>
    </source>
</evidence>
<name>A0A250KPB4_9GAMM</name>
<comment type="similarity">
    <text evidence="1">Belongs to the thioredoxin family.</text>
</comment>
<dbReference type="PANTHER" id="PTHR45663">
    <property type="entry name" value="GEO12009P1"/>
    <property type="match status" value="1"/>
</dbReference>
<feature type="domain" description="Thioredoxin" evidence="8">
    <location>
        <begin position="32"/>
        <end position="139"/>
    </location>
</feature>
<evidence type="ECO:0000256" key="5">
    <source>
        <dbReference type="ARBA" id="ARBA00023157"/>
    </source>
</evidence>
<dbReference type="InterPro" id="IPR013766">
    <property type="entry name" value="Thioredoxin_domain"/>
</dbReference>
<dbReference type="Gene3D" id="3.40.30.10">
    <property type="entry name" value="Glutaredoxin"/>
    <property type="match status" value="1"/>
</dbReference>
<reference evidence="9 10" key="1">
    <citation type="submission" date="2016-12" db="EMBL/GenBank/DDBJ databases">
        <title>Genome sequencing of Methylocaldum marinum.</title>
        <authorList>
            <person name="Takeuchi M."/>
            <person name="Kamagata Y."/>
            <person name="Hiraoka S."/>
            <person name="Oshima K."/>
            <person name="Hattori M."/>
            <person name="Iwasaki W."/>
        </authorList>
    </citation>
    <scope>NUCLEOTIDE SEQUENCE [LARGE SCALE GENOMIC DNA]</scope>
    <source>
        <strain evidence="9 10">S8</strain>
    </source>
</reference>
<evidence type="ECO:0000256" key="7">
    <source>
        <dbReference type="NCBIfam" id="TIGR01068"/>
    </source>
</evidence>
<dbReference type="Pfam" id="PF00085">
    <property type="entry name" value="Thioredoxin"/>
    <property type="match status" value="1"/>
</dbReference>
<accession>A0A250KPB4</accession>
<gene>
    <name evidence="9" type="ORF">sS8_1547</name>
</gene>
<dbReference type="AlphaFoldDB" id="A0A250KPB4"/>
<dbReference type="SUPFAM" id="SSF52833">
    <property type="entry name" value="Thioredoxin-like"/>
    <property type="match status" value="1"/>
</dbReference>
<dbReference type="InterPro" id="IPR005746">
    <property type="entry name" value="Thioredoxin"/>
</dbReference>
<protein>
    <recommendedName>
        <fullName evidence="7">Thioredoxin</fullName>
    </recommendedName>
</protein>
<evidence type="ECO:0000313" key="9">
    <source>
        <dbReference type="EMBL" id="BBA33505.1"/>
    </source>
</evidence>
<organism evidence="9 10">
    <name type="scientific">Methylocaldum marinum</name>
    <dbReference type="NCBI Taxonomy" id="1432792"/>
    <lineage>
        <taxon>Bacteria</taxon>
        <taxon>Pseudomonadati</taxon>
        <taxon>Pseudomonadota</taxon>
        <taxon>Gammaproteobacteria</taxon>
        <taxon>Methylococcales</taxon>
        <taxon>Methylococcaceae</taxon>
        <taxon>Methylocaldum</taxon>
    </lineage>
</organism>
<proteinExistence type="inferred from homology"/>
<dbReference type="InterPro" id="IPR017937">
    <property type="entry name" value="Thioredoxin_CS"/>
</dbReference>
<keyword evidence="10" id="KW-1185">Reference proteome</keyword>
<evidence type="ECO:0000256" key="1">
    <source>
        <dbReference type="ARBA" id="ARBA00008987"/>
    </source>
</evidence>
<dbReference type="EMBL" id="AP017928">
    <property type="protein sequence ID" value="BBA33505.1"/>
    <property type="molecule type" value="Genomic_DNA"/>
</dbReference>
<evidence type="ECO:0000256" key="6">
    <source>
        <dbReference type="ARBA" id="ARBA00023284"/>
    </source>
</evidence>
<dbReference type="GO" id="GO:0005737">
    <property type="term" value="C:cytoplasm"/>
    <property type="evidence" value="ECO:0007669"/>
    <property type="project" value="TreeGrafter"/>
</dbReference>
<sequence>MHVVCPFCMTLNRVPPERLKNHPKCGRCHREILSGQAVILGAANFETYIGRSDLPVVVDFWADWCGPCKMVAPVIEQLAEELAGQVCFGKVDVDSEQTLAGRFNIRSIPTLMLFKSGKEVDRVMGAMNAANLRHWILSR</sequence>
<dbReference type="PROSITE" id="PS51352">
    <property type="entry name" value="THIOREDOXIN_2"/>
    <property type="match status" value="1"/>
</dbReference>
<dbReference type="NCBIfam" id="TIGR01068">
    <property type="entry name" value="thioredoxin"/>
    <property type="match status" value="1"/>
</dbReference>
<dbReference type="PRINTS" id="PR00421">
    <property type="entry name" value="THIOREDOXIN"/>
</dbReference>
<keyword evidence="3" id="KW-0479">Metal-binding</keyword>
<dbReference type="GO" id="GO:0015035">
    <property type="term" value="F:protein-disulfide reductase activity"/>
    <property type="evidence" value="ECO:0007669"/>
    <property type="project" value="UniProtKB-UniRule"/>
</dbReference>
<evidence type="ECO:0000256" key="3">
    <source>
        <dbReference type="ARBA" id="ARBA00022723"/>
    </source>
</evidence>
<dbReference type="Gene3D" id="2.30.30.380">
    <property type="entry name" value="Zn-finger domain of Sec23/24"/>
    <property type="match status" value="1"/>
</dbReference>
<keyword evidence="5" id="KW-1015">Disulfide bond</keyword>
<keyword evidence="4" id="KW-0249">Electron transport</keyword>
<evidence type="ECO:0000256" key="4">
    <source>
        <dbReference type="ARBA" id="ARBA00022982"/>
    </source>
</evidence>
<keyword evidence="2" id="KW-0813">Transport</keyword>
<dbReference type="Proteomes" id="UP000266313">
    <property type="component" value="Chromosome"/>
</dbReference>
<keyword evidence="6" id="KW-0676">Redox-active center</keyword>
<dbReference type="NCBIfam" id="NF008229">
    <property type="entry name" value="PRK10996.1"/>
    <property type="match status" value="1"/>
</dbReference>
<dbReference type="GO" id="GO:0046872">
    <property type="term" value="F:metal ion binding"/>
    <property type="evidence" value="ECO:0007669"/>
    <property type="project" value="UniProtKB-KW"/>
</dbReference>
<dbReference type="Pfam" id="PF21352">
    <property type="entry name" value="Zn_ribbon_Thio2"/>
    <property type="match status" value="1"/>
</dbReference>
<dbReference type="InterPro" id="IPR036249">
    <property type="entry name" value="Thioredoxin-like_sf"/>
</dbReference>
<dbReference type="CDD" id="cd02947">
    <property type="entry name" value="TRX_family"/>
    <property type="match status" value="1"/>
</dbReference>
<dbReference type="InterPro" id="IPR049299">
    <property type="entry name" value="Thio2_N"/>
</dbReference>
<evidence type="ECO:0000313" key="10">
    <source>
        <dbReference type="Proteomes" id="UP000266313"/>
    </source>
</evidence>
<dbReference type="FunFam" id="3.40.30.10:FF:000001">
    <property type="entry name" value="Thioredoxin"/>
    <property type="match status" value="1"/>
</dbReference>
<dbReference type="KEGG" id="mmai:sS8_1547"/>